<name>A0AAD2FDU1_9STRA</name>
<sequence>MILPLATILANLVGSSQGFGPVATTSRTHINLASGITTSNKRKDFSLRNDRLLAEPIEPRDEFEVNFKQNSFEESFVQLPLVQENTGTGTLDAQAQTELVLDTIENTKPEDIDIVFDVAEQTADIFPVEITMEKAEQAKERTEEQMALLDLSSSSSDNVLSGTEYADFSNSTSASTMLSDDVKAVLEASGVAAAEAEASMSPDLVEQLEFAQTSNSTSRIATPLVVDEIPEILPASSVVGEAVTTTTKIESPSVMKILKFAIPAIGVWLCGPLLSLIDTSAVGLFSGTVQQAALNPAVAVTDYAALLIAFMYTGTTNLVAAAQESDRTTADKPSTTKTLVGAMQLSTYVGAGLGAILFTFARPLLRAIIGNDSISPAVFSAAMKYVRIRALGMPAAAIIGSTQAACLGMQDIKSPLYVLVAAAVANFLGDAFFVGSSNPWIGGAAGAAWATVFSQYVGVAMFVRWLSHKPGKKPAVMNLSNAILEMTGEPSTDEGQRRQRGFQESLKQFSLKTHIKRSRLPKLLSKLRPNKSTANKTASSNESFSARGFLQNKFVARDLLKPPSKETRTKFTPYLVPVTTTQVGRVSGYVAMSHVVASSLGTVSMAAQQVIVSLFYCLCPIADSLSLTAQSFLPAISQRPPSKERSDALKKTSKSFLKAGGVFGAGMMAAVSAIPLLTGFFTADPSVISLVNGVVPLLLAFFGLHGVLCSSEGLLMGQKDLGFLGKMYGAYFFAVPYLMLKVKAKALAGDLSVNLISVWKIFLGYQAVRAATWLGRVFMLQRRNDREGRRAESEAIAGMIPP</sequence>
<dbReference type="GO" id="GO:0015297">
    <property type="term" value="F:antiporter activity"/>
    <property type="evidence" value="ECO:0007669"/>
    <property type="project" value="InterPro"/>
</dbReference>
<dbReference type="PANTHER" id="PTHR42893:SF9">
    <property type="entry name" value="PROTEIN DETOXIFICATION 46, CHLOROPLASTIC"/>
    <property type="match status" value="1"/>
</dbReference>
<comment type="subcellular location">
    <subcellularLocation>
        <location evidence="1">Membrane</location>
        <topology evidence="1">Multi-pass membrane protein</topology>
    </subcellularLocation>
</comment>
<proteinExistence type="inferred from homology"/>
<feature type="signal peptide" evidence="7">
    <location>
        <begin position="1"/>
        <end position="18"/>
    </location>
</feature>
<evidence type="ECO:0000256" key="7">
    <source>
        <dbReference type="SAM" id="SignalP"/>
    </source>
</evidence>
<dbReference type="GO" id="GO:0016020">
    <property type="term" value="C:membrane"/>
    <property type="evidence" value="ECO:0007669"/>
    <property type="project" value="UniProtKB-SubCell"/>
</dbReference>
<dbReference type="InterPro" id="IPR002528">
    <property type="entry name" value="MATE_fam"/>
</dbReference>
<comment type="caution">
    <text evidence="8">The sequence shown here is derived from an EMBL/GenBank/DDBJ whole genome shotgun (WGS) entry which is preliminary data.</text>
</comment>
<evidence type="ECO:0000313" key="8">
    <source>
        <dbReference type="EMBL" id="CAJ1934282.1"/>
    </source>
</evidence>
<dbReference type="PANTHER" id="PTHR42893">
    <property type="entry name" value="PROTEIN DETOXIFICATION 44, CHLOROPLASTIC-RELATED"/>
    <property type="match status" value="1"/>
</dbReference>
<protein>
    <recommendedName>
        <fullName evidence="10">Multidrug and toxic compound extrusion protein</fullName>
    </recommendedName>
</protein>
<evidence type="ECO:0000256" key="5">
    <source>
        <dbReference type="ARBA" id="ARBA00023136"/>
    </source>
</evidence>
<dbReference type="GO" id="GO:0042910">
    <property type="term" value="F:xenobiotic transmembrane transporter activity"/>
    <property type="evidence" value="ECO:0007669"/>
    <property type="project" value="InterPro"/>
</dbReference>
<gene>
    <name evidence="8" type="ORF">CYCCA115_LOCUS3678</name>
</gene>
<organism evidence="8 9">
    <name type="scientific">Cylindrotheca closterium</name>
    <dbReference type="NCBI Taxonomy" id="2856"/>
    <lineage>
        <taxon>Eukaryota</taxon>
        <taxon>Sar</taxon>
        <taxon>Stramenopiles</taxon>
        <taxon>Ochrophyta</taxon>
        <taxon>Bacillariophyta</taxon>
        <taxon>Bacillariophyceae</taxon>
        <taxon>Bacillariophycidae</taxon>
        <taxon>Bacillariales</taxon>
        <taxon>Bacillariaceae</taxon>
        <taxon>Cylindrotheca</taxon>
    </lineage>
</organism>
<feature type="transmembrane region" description="Helical" evidence="6">
    <location>
        <begin position="342"/>
        <end position="361"/>
    </location>
</feature>
<evidence type="ECO:0000256" key="3">
    <source>
        <dbReference type="ARBA" id="ARBA00022692"/>
    </source>
</evidence>
<evidence type="ECO:0000256" key="2">
    <source>
        <dbReference type="ARBA" id="ARBA00010199"/>
    </source>
</evidence>
<evidence type="ECO:0000256" key="6">
    <source>
        <dbReference type="SAM" id="Phobius"/>
    </source>
</evidence>
<keyword evidence="7" id="KW-0732">Signal</keyword>
<dbReference type="InterPro" id="IPR044644">
    <property type="entry name" value="DinF-like"/>
</dbReference>
<evidence type="ECO:0000256" key="4">
    <source>
        <dbReference type="ARBA" id="ARBA00022989"/>
    </source>
</evidence>
<comment type="similarity">
    <text evidence="2">Belongs to the multi antimicrobial extrusion (MATE) (TC 2.A.66.1) family.</text>
</comment>
<dbReference type="Pfam" id="PF01554">
    <property type="entry name" value="MatE"/>
    <property type="match status" value="1"/>
</dbReference>
<keyword evidence="9" id="KW-1185">Reference proteome</keyword>
<feature type="transmembrane region" description="Helical" evidence="6">
    <location>
        <begin position="759"/>
        <end position="780"/>
    </location>
</feature>
<reference evidence="8" key="1">
    <citation type="submission" date="2023-08" db="EMBL/GenBank/DDBJ databases">
        <authorList>
            <person name="Audoor S."/>
            <person name="Bilcke G."/>
        </authorList>
    </citation>
    <scope>NUCLEOTIDE SEQUENCE</scope>
</reference>
<feature type="transmembrane region" description="Helical" evidence="6">
    <location>
        <begin position="659"/>
        <end position="681"/>
    </location>
</feature>
<feature type="chain" id="PRO_5042085696" description="Multidrug and toxic compound extrusion protein" evidence="7">
    <location>
        <begin position="19"/>
        <end position="802"/>
    </location>
</feature>
<keyword evidence="5 6" id="KW-0472">Membrane</keyword>
<dbReference type="AlphaFoldDB" id="A0AAD2FDU1"/>
<feature type="transmembrane region" description="Helical" evidence="6">
    <location>
        <begin position="440"/>
        <end position="463"/>
    </location>
</feature>
<accession>A0AAD2FDU1</accession>
<evidence type="ECO:0000313" key="9">
    <source>
        <dbReference type="Proteomes" id="UP001295423"/>
    </source>
</evidence>
<feature type="transmembrane region" description="Helical" evidence="6">
    <location>
        <begin position="721"/>
        <end position="739"/>
    </location>
</feature>
<feature type="transmembrane region" description="Helical" evidence="6">
    <location>
        <begin position="260"/>
        <end position="285"/>
    </location>
</feature>
<feature type="transmembrane region" description="Helical" evidence="6">
    <location>
        <begin position="687"/>
        <end position="709"/>
    </location>
</feature>
<feature type="transmembrane region" description="Helical" evidence="6">
    <location>
        <begin position="297"/>
        <end position="322"/>
    </location>
</feature>
<dbReference type="Proteomes" id="UP001295423">
    <property type="component" value="Unassembled WGS sequence"/>
</dbReference>
<evidence type="ECO:0000256" key="1">
    <source>
        <dbReference type="ARBA" id="ARBA00004141"/>
    </source>
</evidence>
<evidence type="ECO:0008006" key="10">
    <source>
        <dbReference type="Google" id="ProtNLM"/>
    </source>
</evidence>
<keyword evidence="3 6" id="KW-0812">Transmembrane</keyword>
<feature type="transmembrane region" description="Helical" evidence="6">
    <location>
        <begin position="416"/>
        <end position="434"/>
    </location>
</feature>
<dbReference type="EMBL" id="CAKOGP040000335">
    <property type="protein sequence ID" value="CAJ1934282.1"/>
    <property type="molecule type" value="Genomic_DNA"/>
</dbReference>
<keyword evidence="4 6" id="KW-1133">Transmembrane helix</keyword>